<dbReference type="Pfam" id="PF14534">
    <property type="entry name" value="DUF4440"/>
    <property type="match status" value="1"/>
</dbReference>
<reference evidence="3" key="1">
    <citation type="journal article" date="2019" name="Int. J. Syst. Evol. Microbiol.">
        <title>The Global Catalogue of Microorganisms (GCM) 10K type strain sequencing project: providing services to taxonomists for standard genome sequencing and annotation.</title>
        <authorList>
            <consortium name="The Broad Institute Genomics Platform"/>
            <consortium name="The Broad Institute Genome Sequencing Center for Infectious Disease"/>
            <person name="Wu L."/>
            <person name="Ma J."/>
        </authorList>
    </citation>
    <scope>NUCLEOTIDE SEQUENCE [LARGE SCALE GENOMIC DNA]</scope>
    <source>
        <strain evidence="3">CECT 8482</strain>
    </source>
</reference>
<evidence type="ECO:0000313" key="3">
    <source>
        <dbReference type="Proteomes" id="UP001243846"/>
    </source>
</evidence>
<comment type="caution">
    <text evidence="2">The sequence shown here is derived from an EMBL/GenBank/DDBJ whole genome shotgun (WGS) entry which is preliminary data.</text>
</comment>
<feature type="domain" description="DUF4440" evidence="1">
    <location>
        <begin position="12"/>
        <end position="116"/>
    </location>
</feature>
<gene>
    <name evidence="2" type="ORF">QWZ10_06400</name>
</gene>
<dbReference type="Gene3D" id="3.10.450.50">
    <property type="match status" value="1"/>
</dbReference>
<keyword evidence="3" id="KW-1185">Reference proteome</keyword>
<dbReference type="InterPro" id="IPR027843">
    <property type="entry name" value="DUF4440"/>
</dbReference>
<dbReference type="EMBL" id="JAUFRC010000001">
    <property type="protein sequence ID" value="MDN3711544.1"/>
    <property type="molecule type" value="Genomic_DNA"/>
</dbReference>
<protein>
    <submittedName>
        <fullName evidence="2">Nuclear transport factor 2 family protein</fullName>
    </submittedName>
</protein>
<dbReference type="InterPro" id="IPR032710">
    <property type="entry name" value="NTF2-like_dom_sf"/>
</dbReference>
<dbReference type="RefSeq" id="WP_377685612.1">
    <property type="nucleotide sequence ID" value="NZ_JBHMDZ010000011.1"/>
</dbReference>
<proteinExistence type="predicted"/>
<sequence>MSKQSDIELAKTLEEERRMAMQTGDADALEQMFDDELHYTHSFGNADSKADYIAKFRKGGFIYHELTCTVDTVVRRDDVLIVHGAMWSRATVAGQDRIIDNATSVVWSKTGGSWRLLVFAPTPIKR</sequence>
<dbReference type="SUPFAM" id="SSF54427">
    <property type="entry name" value="NTF2-like"/>
    <property type="match status" value="1"/>
</dbReference>
<dbReference type="Proteomes" id="UP001243846">
    <property type="component" value="Unassembled WGS sequence"/>
</dbReference>
<evidence type="ECO:0000313" key="2">
    <source>
        <dbReference type="EMBL" id="MDN3711544.1"/>
    </source>
</evidence>
<organism evidence="2 3">
    <name type="scientific">Paracoccus cavernae</name>
    <dbReference type="NCBI Taxonomy" id="1571207"/>
    <lineage>
        <taxon>Bacteria</taxon>
        <taxon>Pseudomonadati</taxon>
        <taxon>Pseudomonadota</taxon>
        <taxon>Alphaproteobacteria</taxon>
        <taxon>Rhodobacterales</taxon>
        <taxon>Paracoccaceae</taxon>
        <taxon>Paracoccus</taxon>
    </lineage>
</organism>
<name>A0ABT8D419_9RHOB</name>
<evidence type="ECO:0000259" key="1">
    <source>
        <dbReference type="Pfam" id="PF14534"/>
    </source>
</evidence>
<accession>A0ABT8D419</accession>